<evidence type="ECO:0000256" key="1">
    <source>
        <dbReference type="SAM" id="SignalP"/>
    </source>
</evidence>
<sequence>MRKLIAFALVASPLLALDPVGIGNSDTATAHSFAKIMAPVKVVSTQDLNFGSIVLDELGKAASVELTFNTPPNGNPSLTDKKLVNCGFYNKTAMPTAAFFHYQRDNNFGGGGPSLLPVPDGDPNVSIDITATDLIGPHGKACHFTPKNDLPVDSCLYFAPKEGTAAKHFSVFGKLDIPSDAIPGNYAGTITVKVTYN</sequence>
<organism evidence="2 3">
    <name type="scientific">Geothrix oryzae</name>
    <dbReference type="NCBI Taxonomy" id="2927975"/>
    <lineage>
        <taxon>Bacteria</taxon>
        <taxon>Pseudomonadati</taxon>
        <taxon>Acidobacteriota</taxon>
        <taxon>Holophagae</taxon>
        <taxon>Holophagales</taxon>
        <taxon>Holophagaceae</taxon>
        <taxon>Geothrix</taxon>
    </lineage>
</organism>
<name>A0ABN6UXZ1_9BACT</name>
<dbReference type="Proteomes" id="UP001242010">
    <property type="component" value="Chromosome"/>
</dbReference>
<gene>
    <name evidence="2" type="ORF">GETHOR_18050</name>
</gene>
<evidence type="ECO:0000313" key="3">
    <source>
        <dbReference type="Proteomes" id="UP001242010"/>
    </source>
</evidence>
<proteinExistence type="predicted"/>
<dbReference type="EMBL" id="AP027079">
    <property type="protein sequence ID" value="BDU69704.1"/>
    <property type="molecule type" value="Genomic_DNA"/>
</dbReference>
<evidence type="ECO:0000313" key="2">
    <source>
        <dbReference type="EMBL" id="BDU69704.1"/>
    </source>
</evidence>
<keyword evidence="1" id="KW-0732">Signal</keyword>
<feature type="chain" id="PRO_5046533060" description="DUF4402 domain-containing protein" evidence="1">
    <location>
        <begin position="17"/>
        <end position="197"/>
    </location>
</feature>
<reference evidence="3" key="1">
    <citation type="journal article" date="2023" name="Int. J. Syst. Evol. Microbiol.">
        <title>Mesoterricola silvestris gen. nov., sp. nov., Mesoterricola sediminis sp. nov., Geothrix oryzae sp. nov., Geothrix edaphica sp. nov., Geothrix rubra sp. nov., and Geothrix limicola sp. nov., six novel members of Acidobacteriota isolated from soils.</title>
        <authorList>
            <person name="Itoh H."/>
            <person name="Sugisawa Y."/>
            <person name="Mise K."/>
            <person name="Xu Z."/>
            <person name="Kuniyasu M."/>
            <person name="Ushijima N."/>
            <person name="Kawano K."/>
            <person name="Kobayashi E."/>
            <person name="Shiratori Y."/>
            <person name="Masuda Y."/>
            <person name="Senoo K."/>
        </authorList>
    </citation>
    <scope>NUCLEOTIDE SEQUENCE [LARGE SCALE GENOMIC DNA]</scope>
    <source>
        <strain evidence="3">Red222</strain>
    </source>
</reference>
<accession>A0ABN6UXZ1</accession>
<feature type="signal peptide" evidence="1">
    <location>
        <begin position="1"/>
        <end position="16"/>
    </location>
</feature>
<dbReference type="RefSeq" id="WP_286353429.1">
    <property type="nucleotide sequence ID" value="NZ_AP027079.1"/>
</dbReference>
<evidence type="ECO:0008006" key="4">
    <source>
        <dbReference type="Google" id="ProtNLM"/>
    </source>
</evidence>
<keyword evidence="3" id="KW-1185">Reference proteome</keyword>
<protein>
    <recommendedName>
        <fullName evidence="4">DUF4402 domain-containing protein</fullName>
    </recommendedName>
</protein>